<keyword evidence="2" id="KW-1185">Reference proteome</keyword>
<sequence>MTNRCGEAKDTKGFRLKMNAGNIKGFCLNARVIKGFSLNGRDADGKGSSLIRSMIKGFSLNARLIKGFSLNERDADEKGSSLIRSRIKGFDFSYRAEGESDKYDSRVRLKIVWDLDSANVPHGVPARNIVYHIEQEYLPMHGLNQPISRFEASGKSGMIPKPVQDDLFSCGVSVGNCDDDESFKYSFVLLCIFLRRNRDFPALVICANR</sequence>
<dbReference type="AlphaFoldDB" id="A0AA38F8V1"/>
<dbReference type="EMBL" id="JAHRHJ020003008">
    <property type="protein sequence ID" value="KAH9292527.1"/>
    <property type="molecule type" value="Genomic_DNA"/>
</dbReference>
<organism evidence="1 2">
    <name type="scientific">Taxus chinensis</name>
    <name type="common">Chinese yew</name>
    <name type="synonym">Taxus wallichiana var. chinensis</name>
    <dbReference type="NCBI Taxonomy" id="29808"/>
    <lineage>
        <taxon>Eukaryota</taxon>
        <taxon>Viridiplantae</taxon>
        <taxon>Streptophyta</taxon>
        <taxon>Embryophyta</taxon>
        <taxon>Tracheophyta</taxon>
        <taxon>Spermatophyta</taxon>
        <taxon>Pinopsida</taxon>
        <taxon>Pinidae</taxon>
        <taxon>Conifers II</taxon>
        <taxon>Cupressales</taxon>
        <taxon>Taxaceae</taxon>
        <taxon>Taxus</taxon>
    </lineage>
</organism>
<accession>A0AA38F8V1</accession>
<reference evidence="1 2" key="1">
    <citation type="journal article" date="2021" name="Nat. Plants">
        <title>The Taxus genome provides insights into paclitaxel biosynthesis.</title>
        <authorList>
            <person name="Xiong X."/>
            <person name="Gou J."/>
            <person name="Liao Q."/>
            <person name="Li Y."/>
            <person name="Zhou Q."/>
            <person name="Bi G."/>
            <person name="Li C."/>
            <person name="Du R."/>
            <person name="Wang X."/>
            <person name="Sun T."/>
            <person name="Guo L."/>
            <person name="Liang H."/>
            <person name="Lu P."/>
            <person name="Wu Y."/>
            <person name="Zhang Z."/>
            <person name="Ro D.K."/>
            <person name="Shang Y."/>
            <person name="Huang S."/>
            <person name="Yan J."/>
        </authorList>
    </citation>
    <scope>NUCLEOTIDE SEQUENCE [LARGE SCALE GENOMIC DNA]</scope>
    <source>
        <strain evidence="1">Ta-2019</strain>
    </source>
</reference>
<gene>
    <name evidence="1" type="ORF">KI387_042286</name>
</gene>
<evidence type="ECO:0000313" key="2">
    <source>
        <dbReference type="Proteomes" id="UP000824469"/>
    </source>
</evidence>
<name>A0AA38F8V1_TAXCH</name>
<proteinExistence type="predicted"/>
<evidence type="ECO:0000313" key="1">
    <source>
        <dbReference type="EMBL" id="KAH9292527.1"/>
    </source>
</evidence>
<feature type="non-terminal residue" evidence="1">
    <location>
        <position position="209"/>
    </location>
</feature>
<comment type="caution">
    <text evidence="1">The sequence shown here is derived from an EMBL/GenBank/DDBJ whole genome shotgun (WGS) entry which is preliminary data.</text>
</comment>
<dbReference type="Proteomes" id="UP000824469">
    <property type="component" value="Unassembled WGS sequence"/>
</dbReference>
<protein>
    <submittedName>
        <fullName evidence="1">Uncharacterized protein</fullName>
    </submittedName>
</protein>